<dbReference type="InterPro" id="IPR050553">
    <property type="entry name" value="Thioredoxin_ResA/DsbE_sf"/>
</dbReference>
<dbReference type="PANTHER" id="PTHR42852">
    <property type="entry name" value="THIOL:DISULFIDE INTERCHANGE PROTEIN DSBE"/>
    <property type="match status" value="1"/>
</dbReference>
<keyword evidence="8" id="KW-1185">Reference proteome</keyword>
<keyword evidence="3" id="KW-1015">Disulfide bond</keyword>
<dbReference type="Pfam" id="PF08534">
    <property type="entry name" value="Redoxin"/>
    <property type="match status" value="1"/>
</dbReference>
<keyword evidence="2" id="KW-0201">Cytochrome c-type biogenesis</keyword>
<evidence type="ECO:0000313" key="8">
    <source>
        <dbReference type="Proteomes" id="UP000706039"/>
    </source>
</evidence>
<keyword evidence="4" id="KW-0676">Redox-active center</keyword>
<dbReference type="Proteomes" id="UP000706039">
    <property type="component" value="Unassembled WGS sequence"/>
</dbReference>
<dbReference type="EMBL" id="JAINVV010000009">
    <property type="protein sequence ID" value="MBY8824688.1"/>
    <property type="molecule type" value="Genomic_DNA"/>
</dbReference>
<comment type="subcellular location">
    <subcellularLocation>
        <location evidence="1">Cell envelope</location>
    </subcellularLocation>
</comment>
<evidence type="ECO:0000259" key="6">
    <source>
        <dbReference type="PROSITE" id="PS51352"/>
    </source>
</evidence>
<protein>
    <submittedName>
        <fullName evidence="7">TlpA family protein disulfide reductase</fullName>
    </submittedName>
</protein>
<feature type="domain" description="Thioredoxin" evidence="6">
    <location>
        <begin position="66"/>
        <end position="207"/>
    </location>
</feature>
<dbReference type="PROSITE" id="PS51352">
    <property type="entry name" value="THIOREDOXIN_2"/>
    <property type="match status" value="1"/>
</dbReference>
<evidence type="ECO:0000256" key="2">
    <source>
        <dbReference type="ARBA" id="ARBA00022748"/>
    </source>
</evidence>
<reference evidence="7 8" key="1">
    <citation type="submission" date="2021-08" db="EMBL/GenBank/DDBJ databases">
        <authorList>
            <person name="Tuo L."/>
        </authorList>
    </citation>
    <scope>NUCLEOTIDE SEQUENCE [LARGE SCALE GENOMIC DNA]</scope>
    <source>
        <strain evidence="7 8">JCM 31229</strain>
    </source>
</reference>
<dbReference type="CDD" id="cd02966">
    <property type="entry name" value="TlpA_like_family"/>
    <property type="match status" value="1"/>
</dbReference>
<evidence type="ECO:0000256" key="5">
    <source>
        <dbReference type="SAM" id="MobiDB-lite"/>
    </source>
</evidence>
<feature type="region of interest" description="Disordered" evidence="5">
    <location>
        <begin position="29"/>
        <end position="81"/>
    </location>
</feature>
<name>A0ABS7PU09_9SPHN</name>
<comment type="caution">
    <text evidence="7">The sequence shown here is derived from an EMBL/GenBank/DDBJ whole genome shotgun (WGS) entry which is preliminary data.</text>
</comment>
<evidence type="ECO:0000256" key="3">
    <source>
        <dbReference type="ARBA" id="ARBA00023157"/>
    </source>
</evidence>
<dbReference type="InterPro" id="IPR036249">
    <property type="entry name" value="Thioredoxin-like_sf"/>
</dbReference>
<gene>
    <name evidence="7" type="ORF">K7G82_20460</name>
</gene>
<organism evidence="7 8">
    <name type="scientific">Sphingomonas colocasiae</name>
    <dbReference type="NCBI Taxonomy" id="1848973"/>
    <lineage>
        <taxon>Bacteria</taxon>
        <taxon>Pseudomonadati</taxon>
        <taxon>Pseudomonadota</taxon>
        <taxon>Alphaproteobacteria</taxon>
        <taxon>Sphingomonadales</taxon>
        <taxon>Sphingomonadaceae</taxon>
        <taxon>Sphingomonas</taxon>
    </lineage>
</organism>
<dbReference type="InterPro" id="IPR013766">
    <property type="entry name" value="Thioredoxin_domain"/>
</dbReference>
<evidence type="ECO:0000256" key="1">
    <source>
        <dbReference type="ARBA" id="ARBA00004196"/>
    </source>
</evidence>
<evidence type="ECO:0000256" key="4">
    <source>
        <dbReference type="ARBA" id="ARBA00023284"/>
    </source>
</evidence>
<evidence type="ECO:0000313" key="7">
    <source>
        <dbReference type="EMBL" id="MBY8824688.1"/>
    </source>
</evidence>
<feature type="compositionally biased region" description="Polar residues" evidence="5">
    <location>
        <begin position="29"/>
        <end position="47"/>
    </location>
</feature>
<sequence length="207" mass="22252">MLLEDLLRSLILLLPLGCLALGGCDRQSQTSPQASANAENVSRQASGDATGAEPAEEELTGSLDIENRGKPMPSDSFEAPDGKTVRLADFKGKPVLVNLWATWCGPCVKEMPTLDALAARTRDKLVVLTVAQDSKGGEVVHPWFAKKGFAMLKPYLDPENKLGLNYGSGMLPTTILYDAQGREVWRVVGGMDWNGPRANTLLAETLG</sequence>
<accession>A0ABS7PU09</accession>
<dbReference type="Gene3D" id="3.40.30.10">
    <property type="entry name" value="Glutaredoxin"/>
    <property type="match status" value="1"/>
</dbReference>
<dbReference type="InterPro" id="IPR017937">
    <property type="entry name" value="Thioredoxin_CS"/>
</dbReference>
<dbReference type="PROSITE" id="PS00194">
    <property type="entry name" value="THIOREDOXIN_1"/>
    <property type="match status" value="1"/>
</dbReference>
<dbReference type="InterPro" id="IPR013740">
    <property type="entry name" value="Redoxin"/>
</dbReference>
<dbReference type="PANTHER" id="PTHR42852:SF6">
    <property type="entry name" value="THIOL:DISULFIDE INTERCHANGE PROTEIN DSBE"/>
    <property type="match status" value="1"/>
</dbReference>
<dbReference type="SUPFAM" id="SSF52833">
    <property type="entry name" value="Thioredoxin-like"/>
    <property type="match status" value="1"/>
</dbReference>
<proteinExistence type="predicted"/>